<dbReference type="EMBL" id="JBHSEG010000002">
    <property type="protein sequence ID" value="MFC4453754.1"/>
    <property type="molecule type" value="Genomic_DNA"/>
</dbReference>
<dbReference type="Proteomes" id="UP001595939">
    <property type="component" value="Unassembled WGS sequence"/>
</dbReference>
<dbReference type="InterPro" id="IPR052909">
    <property type="entry name" value="Transposase_6_like"/>
</dbReference>
<dbReference type="RefSeq" id="WP_350241801.1">
    <property type="nucleotide sequence ID" value="NZ_JBHSEG010000002.1"/>
</dbReference>
<dbReference type="InterPro" id="IPR025161">
    <property type="entry name" value="IS402-like_dom"/>
</dbReference>
<protein>
    <submittedName>
        <fullName evidence="3">Transposase</fullName>
    </submittedName>
</protein>
<keyword evidence="4" id="KW-1185">Reference proteome</keyword>
<organism evidence="3 4">
    <name type="scientific">Deinococcus sonorensis</name>
    <dbReference type="NCBI Taxonomy" id="309891"/>
    <lineage>
        <taxon>Bacteria</taxon>
        <taxon>Thermotogati</taxon>
        <taxon>Deinococcota</taxon>
        <taxon>Deinococci</taxon>
        <taxon>Deinococcales</taxon>
        <taxon>Deinococcaceae</taxon>
        <taxon>Deinococcus</taxon>
    </lineage>
</organism>
<feature type="region of interest" description="Disordered" evidence="1">
    <location>
        <begin position="1"/>
        <end position="24"/>
    </location>
</feature>
<dbReference type="Pfam" id="PF13340">
    <property type="entry name" value="DUF4096"/>
    <property type="match status" value="1"/>
</dbReference>
<sequence length="196" mass="21714">MTLARRSPAGPRRSKLADDPWASLTPRLPLQRPFRHRRPQDHRRIRNGMLWMLGSGAPGRDLPEQDGTWHSVCVRFQRWTRLGLWPRPLHHLRRDAEPQGLLDGRRRPSLTVPSSALTPVHLVGGTVRHSAAPVVDSALSDTAEQQGTAGRSHSFCLAVGGTKRRTWKPCLTSVESSGSGTPARVLVPPCRSVTED</sequence>
<evidence type="ECO:0000259" key="2">
    <source>
        <dbReference type="Pfam" id="PF13340"/>
    </source>
</evidence>
<evidence type="ECO:0000256" key="1">
    <source>
        <dbReference type="SAM" id="MobiDB-lite"/>
    </source>
</evidence>
<name>A0ABV8Y483_9DEIO</name>
<dbReference type="PANTHER" id="PTHR46637">
    <property type="entry name" value="TIS1421-TRANSPOSASE PROTEIN A"/>
    <property type="match status" value="1"/>
</dbReference>
<accession>A0ABV8Y483</accession>
<gene>
    <name evidence="3" type="ORF">ACFO0P_08235</name>
</gene>
<evidence type="ECO:0000313" key="4">
    <source>
        <dbReference type="Proteomes" id="UP001595939"/>
    </source>
</evidence>
<feature type="domain" description="Insertion element IS402-like" evidence="2">
    <location>
        <begin position="16"/>
        <end position="87"/>
    </location>
</feature>
<reference evidence="4" key="1">
    <citation type="journal article" date="2019" name="Int. J. Syst. Evol. Microbiol.">
        <title>The Global Catalogue of Microorganisms (GCM) 10K type strain sequencing project: providing services to taxonomists for standard genome sequencing and annotation.</title>
        <authorList>
            <consortium name="The Broad Institute Genomics Platform"/>
            <consortium name="The Broad Institute Genome Sequencing Center for Infectious Disease"/>
            <person name="Wu L."/>
            <person name="Ma J."/>
        </authorList>
    </citation>
    <scope>NUCLEOTIDE SEQUENCE [LARGE SCALE GENOMIC DNA]</scope>
    <source>
        <strain evidence="4">CCUG 39970</strain>
    </source>
</reference>
<proteinExistence type="predicted"/>
<dbReference type="PANTHER" id="PTHR46637:SF1">
    <property type="entry name" value="BLL5188 PROTEIN"/>
    <property type="match status" value="1"/>
</dbReference>
<evidence type="ECO:0000313" key="3">
    <source>
        <dbReference type="EMBL" id="MFC4453754.1"/>
    </source>
</evidence>
<comment type="caution">
    <text evidence="3">The sequence shown here is derived from an EMBL/GenBank/DDBJ whole genome shotgun (WGS) entry which is preliminary data.</text>
</comment>